<evidence type="ECO:0000259" key="1">
    <source>
        <dbReference type="Pfam" id="PF01182"/>
    </source>
</evidence>
<reference evidence="3" key="1">
    <citation type="journal article" date="2019" name="Int. J. Syst. Evol. Microbiol.">
        <title>The Global Catalogue of Microorganisms (GCM) 10K type strain sequencing project: providing services to taxonomists for standard genome sequencing and annotation.</title>
        <authorList>
            <consortium name="The Broad Institute Genomics Platform"/>
            <consortium name="The Broad Institute Genome Sequencing Center for Infectious Disease"/>
            <person name="Wu L."/>
            <person name="Ma J."/>
        </authorList>
    </citation>
    <scope>NUCLEOTIDE SEQUENCE [LARGE SCALE GENOMIC DNA]</scope>
    <source>
        <strain evidence="3">KCTC 42984</strain>
    </source>
</reference>
<feature type="domain" description="Glucosamine/galactosamine-6-phosphate isomerase" evidence="1">
    <location>
        <begin position="15"/>
        <end position="92"/>
    </location>
</feature>
<feature type="domain" description="Glucosamine/galactosamine-6-phosphate isomerase" evidence="1">
    <location>
        <begin position="101"/>
        <end position="203"/>
    </location>
</feature>
<dbReference type="SUPFAM" id="SSF100950">
    <property type="entry name" value="NagB/RpiA/CoA transferase-like"/>
    <property type="match status" value="1"/>
</dbReference>
<organism evidence="2 3">
    <name type="scientific">Novosphingobium bradum</name>
    <dbReference type="NCBI Taxonomy" id="1737444"/>
    <lineage>
        <taxon>Bacteria</taxon>
        <taxon>Pseudomonadati</taxon>
        <taxon>Pseudomonadota</taxon>
        <taxon>Alphaproteobacteria</taxon>
        <taxon>Sphingomonadales</taxon>
        <taxon>Sphingomonadaceae</taxon>
        <taxon>Novosphingobium</taxon>
    </lineage>
</organism>
<comment type="caution">
    <text evidence="2">The sequence shown here is derived from an EMBL/GenBank/DDBJ whole genome shotgun (WGS) entry which is preliminary data.</text>
</comment>
<protein>
    <submittedName>
        <fullName evidence="2">6-phosphogluconolactonase</fullName>
        <ecNumber evidence="2">3.1.1.31</ecNumber>
    </submittedName>
</protein>
<dbReference type="EC" id="3.1.1.31" evidence="2"/>
<proteinExistence type="predicted"/>
<accession>A0ABV7IWG2</accession>
<dbReference type="EMBL" id="JBHRTQ010000013">
    <property type="protein sequence ID" value="MFC3175318.1"/>
    <property type="molecule type" value="Genomic_DNA"/>
</dbReference>
<dbReference type="Proteomes" id="UP001595604">
    <property type="component" value="Unassembled WGS sequence"/>
</dbReference>
<dbReference type="InterPro" id="IPR006148">
    <property type="entry name" value="Glc/Gal-6P_isomerase"/>
</dbReference>
<keyword evidence="2" id="KW-0378">Hydrolase</keyword>
<dbReference type="RefSeq" id="WP_379510697.1">
    <property type="nucleotide sequence ID" value="NZ_JBHRTQ010000013.1"/>
</dbReference>
<dbReference type="InterPro" id="IPR039104">
    <property type="entry name" value="6PGL"/>
</dbReference>
<dbReference type="InterPro" id="IPR037171">
    <property type="entry name" value="NagB/RpiA_transferase-like"/>
</dbReference>
<dbReference type="PANTHER" id="PTHR11054:SF0">
    <property type="entry name" value="6-PHOSPHOGLUCONOLACTONASE"/>
    <property type="match status" value="1"/>
</dbReference>
<dbReference type="Gene3D" id="3.40.50.1360">
    <property type="match status" value="1"/>
</dbReference>
<evidence type="ECO:0000313" key="3">
    <source>
        <dbReference type="Proteomes" id="UP001595604"/>
    </source>
</evidence>
<name>A0ABV7IWG2_9SPHN</name>
<dbReference type="Pfam" id="PF01182">
    <property type="entry name" value="Glucosamine_iso"/>
    <property type="match status" value="2"/>
</dbReference>
<keyword evidence="3" id="KW-1185">Reference proteome</keyword>
<evidence type="ECO:0000313" key="2">
    <source>
        <dbReference type="EMBL" id="MFC3175318.1"/>
    </source>
</evidence>
<dbReference type="PANTHER" id="PTHR11054">
    <property type="entry name" value="6-PHOSPHOGLUCONOLACTONASE"/>
    <property type="match status" value="1"/>
</dbReference>
<dbReference type="GO" id="GO:0017057">
    <property type="term" value="F:6-phosphogluconolactonase activity"/>
    <property type="evidence" value="ECO:0007669"/>
    <property type="project" value="UniProtKB-EC"/>
</dbReference>
<sequence>MAITLIDAAPDAAIADWIAERLLIALGRAAGGPERGGIAITVPGGTTPFPILADLAARPLPWERITVWPGDDRIVAEDHPASNVGRIRALLQPVGAQIAPLAQGAVPPRFALAWLGMGNDGHVASLFPNTDPRADAPAHVVRIVPDPLPPEAPFERLSLTIPTLIASDALLFVIRGADKRALFEAAASGAHGVAAHDLPVGRLLAAASHAVPPVPVTCFC</sequence>
<gene>
    <name evidence="2" type="ORF">ACFOD9_13745</name>
</gene>